<keyword evidence="1" id="KW-0812">Transmembrane</keyword>
<keyword evidence="1" id="KW-0472">Membrane</keyword>
<sequence>MDSLSQIALGAAVSVAALRKPIREKQLKLWHAAAAGAVFGTLPDLDVFISHGDPVSDMTFHRTESHSLFYLTLVSPLFAWLWVTLLRNPALFKPCVLAVVAVLLTHPLLDTLTIYGTQLALPFSNYPFGIGSVFVIDPLYTLPLLIGTGVALLNKQQSWNNAGLVISSAYLVFGLAAQQWAYSQVRQQLATTDHKVNQLLVTATPFNTLLWRAVVIKDDVYLEGYYSLLDGSTTMQWRSFERDQRLIEQWKHHPAVARLAWFSHGFYQLEQQADQVILTDLRMGLAPFYSFRFVVAEKAQATPPVQLEFPRDNAASFAWLYQRALAKTQLPLSDLVQ</sequence>
<dbReference type="InterPro" id="IPR007404">
    <property type="entry name" value="YdjM-like"/>
</dbReference>
<keyword evidence="3" id="KW-1185">Reference proteome</keyword>
<reference evidence="2 3" key="1">
    <citation type="submission" date="2018-11" db="EMBL/GenBank/DDBJ databases">
        <title>Draft genome analysis of Rheinheimera mesophila isolated from an industrial waste site.</title>
        <authorList>
            <person name="Yu Q."/>
            <person name="Qi Y."/>
            <person name="Zhang H."/>
            <person name="Lu Y."/>
            <person name="Pu J."/>
        </authorList>
    </citation>
    <scope>NUCLEOTIDE SEQUENCE [LARGE SCALE GENOMIC DNA]</scope>
    <source>
        <strain evidence="2 3">IITR13</strain>
    </source>
</reference>
<dbReference type="Pfam" id="PF04307">
    <property type="entry name" value="YdjM"/>
    <property type="match status" value="1"/>
</dbReference>
<dbReference type="Proteomes" id="UP000276260">
    <property type="component" value="Unassembled WGS sequence"/>
</dbReference>
<name>A0A3P3QQE3_9GAMM</name>
<dbReference type="PANTHER" id="PTHR40031:SF1">
    <property type="entry name" value="MEMBRANE-BOUND METAL-DEPENDENT HYDROLASE"/>
    <property type="match status" value="1"/>
</dbReference>
<protein>
    <submittedName>
        <fullName evidence="2">Metal-dependent hydrolase</fullName>
    </submittedName>
</protein>
<keyword evidence="2" id="KW-0378">Hydrolase</keyword>
<feature type="transmembrane region" description="Helical" evidence="1">
    <location>
        <begin position="164"/>
        <end position="182"/>
    </location>
</feature>
<feature type="transmembrane region" description="Helical" evidence="1">
    <location>
        <begin position="129"/>
        <end position="152"/>
    </location>
</feature>
<dbReference type="InterPro" id="IPR053170">
    <property type="entry name" value="Transcription_regulator"/>
</dbReference>
<organism evidence="2 3">
    <name type="scientific">Rheinheimera mesophila</name>
    <dbReference type="NCBI Taxonomy" id="1547515"/>
    <lineage>
        <taxon>Bacteria</taxon>
        <taxon>Pseudomonadati</taxon>
        <taxon>Pseudomonadota</taxon>
        <taxon>Gammaproteobacteria</taxon>
        <taxon>Chromatiales</taxon>
        <taxon>Chromatiaceae</taxon>
        <taxon>Rheinheimera</taxon>
    </lineage>
</organism>
<dbReference type="OrthoDB" id="9781927at2"/>
<evidence type="ECO:0000313" key="2">
    <source>
        <dbReference type="EMBL" id="RRJ22680.1"/>
    </source>
</evidence>
<dbReference type="GO" id="GO:0016787">
    <property type="term" value="F:hydrolase activity"/>
    <property type="evidence" value="ECO:0007669"/>
    <property type="project" value="UniProtKB-KW"/>
</dbReference>
<gene>
    <name evidence="2" type="ORF">EIK76_00920</name>
</gene>
<comment type="caution">
    <text evidence="2">The sequence shown here is derived from an EMBL/GenBank/DDBJ whole genome shotgun (WGS) entry which is preliminary data.</text>
</comment>
<evidence type="ECO:0000313" key="3">
    <source>
        <dbReference type="Proteomes" id="UP000276260"/>
    </source>
</evidence>
<proteinExistence type="predicted"/>
<keyword evidence="1" id="KW-1133">Transmembrane helix</keyword>
<accession>A0A3P3QQE3</accession>
<dbReference type="EMBL" id="RRCF01000001">
    <property type="protein sequence ID" value="RRJ22680.1"/>
    <property type="molecule type" value="Genomic_DNA"/>
</dbReference>
<feature type="transmembrane region" description="Helical" evidence="1">
    <location>
        <begin position="67"/>
        <end position="83"/>
    </location>
</feature>
<dbReference type="AlphaFoldDB" id="A0A3P3QQE3"/>
<dbReference type="RefSeq" id="WP_046521048.1">
    <property type="nucleotide sequence ID" value="NZ_LAVS01000090.1"/>
</dbReference>
<dbReference type="PANTHER" id="PTHR40031">
    <property type="entry name" value="HYPOTHETICAL MEMBRANE SPANNING PROTEIN"/>
    <property type="match status" value="1"/>
</dbReference>
<evidence type="ECO:0000256" key="1">
    <source>
        <dbReference type="SAM" id="Phobius"/>
    </source>
</evidence>